<evidence type="ECO:0000256" key="1">
    <source>
        <dbReference type="SAM" id="Phobius"/>
    </source>
</evidence>
<evidence type="ECO:0000313" key="2">
    <source>
        <dbReference type="EMBL" id="QHU19464.1"/>
    </source>
</evidence>
<accession>A0A6C0KSP9</accession>
<feature type="transmembrane region" description="Helical" evidence="1">
    <location>
        <begin position="130"/>
        <end position="150"/>
    </location>
</feature>
<dbReference type="EMBL" id="MN740951">
    <property type="protein sequence ID" value="QHU19464.1"/>
    <property type="molecule type" value="Genomic_DNA"/>
</dbReference>
<proteinExistence type="predicted"/>
<dbReference type="SUPFAM" id="SSF49899">
    <property type="entry name" value="Concanavalin A-like lectins/glucanases"/>
    <property type="match status" value="1"/>
</dbReference>
<keyword evidence="1" id="KW-0812">Transmembrane</keyword>
<protein>
    <submittedName>
        <fullName evidence="2">Uncharacterized protein</fullName>
    </submittedName>
</protein>
<keyword evidence="1" id="KW-0472">Membrane</keyword>
<organism evidence="2">
    <name type="scientific">viral metagenome</name>
    <dbReference type="NCBI Taxonomy" id="1070528"/>
    <lineage>
        <taxon>unclassified sequences</taxon>
        <taxon>metagenomes</taxon>
        <taxon>organismal metagenomes</taxon>
    </lineage>
</organism>
<dbReference type="Gene3D" id="2.60.120.200">
    <property type="match status" value="1"/>
</dbReference>
<reference evidence="2" key="1">
    <citation type="journal article" date="2020" name="Nature">
        <title>Giant virus diversity and host interactions through global metagenomics.</title>
        <authorList>
            <person name="Schulz F."/>
            <person name="Roux S."/>
            <person name="Paez-Espino D."/>
            <person name="Jungbluth S."/>
            <person name="Walsh D.A."/>
            <person name="Denef V.J."/>
            <person name="McMahon K.D."/>
            <person name="Konstantinidis K.T."/>
            <person name="Eloe-Fadrosh E.A."/>
            <person name="Kyrpides N.C."/>
            <person name="Woyke T."/>
        </authorList>
    </citation>
    <scope>NUCLEOTIDE SEQUENCE</scope>
    <source>
        <strain evidence="2">GVMAG-S-3300013014-104</strain>
    </source>
</reference>
<feature type="transmembrane region" description="Helical" evidence="1">
    <location>
        <begin position="316"/>
        <end position="337"/>
    </location>
</feature>
<name>A0A6C0KSP9_9ZZZZ</name>
<dbReference type="AlphaFoldDB" id="A0A6C0KSP9"/>
<feature type="transmembrane region" description="Helical" evidence="1">
    <location>
        <begin position="247"/>
        <end position="266"/>
    </location>
</feature>
<feature type="transmembrane region" description="Helical" evidence="1">
    <location>
        <begin position="171"/>
        <end position="192"/>
    </location>
</feature>
<feature type="transmembrane region" description="Helical" evidence="1">
    <location>
        <begin position="21"/>
        <end position="40"/>
    </location>
</feature>
<sequence>MEIPNIKKKQSLEQVLFSYNILTTSLFLFIILIIIIYFVNPTGFNKILGYEIFITGPILLFFAFMIKEIMVFKFNPDKAWLSTFSMANENWFFPAIIIFCISLGIAAFFSMLLIGGVFSDKLPENNIPMIFNFLIIILFLLISVSIYNNAINKDNTILRSLPNNIQNIFKLRTRYTVIFFIFILLVTMLYFVNPWNIMDKYGGPTIFFSLFVGMLLMIMIIIYQYYISNPSKENLFNNESSITAYAIKAFYILTALGLSGFLIYYALKFMGIFDQNAVNPSSWGHLIFNLIIFVSMLGIIYKLANAGGFLDRNPFYRLILNTLLYIPCLLISFLNYFSKVLGIAKGVPGSQSAFKPPNKFEIKMLVLALILFSAYFSWILLGKSYVTTKYLKQGGKQLINQPVPLDILSNIVSYQSLTGSENFDYQYAISFWFYLDSFPPSTNSSYLKIVPILSYGENPCIKYSSKDNTIYITVKESESVENISVENISVEKIAEQWNNQEKMTDQIEIVKNMPFPSEIDSDGNRIIYKHSGVLLQKWNHIVLNYSGGTLDVFYNGKLVKSSIEVVPYMKFDMLTTGSQNGISGNLANLMYFNNPIDILTIHNLYQSLKDKNPPVIPENTHSIIPFIK</sequence>
<feature type="transmembrane region" description="Helical" evidence="1">
    <location>
        <begin position="52"/>
        <end position="70"/>
    </location>
</feature>
<feature type="transmembrane region" description="Helical" evidence="1">
    <location>
        <begin position="91"/>
        <end position="118"/>
    </location>
</feature>
<keyword evidence="1" id="KW-1133">Transmembrane helix</keyword>
<feature type="transmembrane region" description="Helical" evidence="1">
    <location>
        <begin position="286"/>
        <end position="304"/>
    </location>
</feature>
<dbReference type="InterPro" id="IPR013320">
    <property type="entry name" value="ConA-like_dom_sf"/>
</dbReference>
<feature type="transmembrane region" description="Helical" evidence="1">
    <location>
        <begin position="362"/>
        <end position="381"/>
    </location>
</feature>
<feature type="transmembrane region" description="Helical" evidence="1">
    <location>
        <begin position="204"/>
        <end position="226"/>
    </location>
</feature>